<organism evidence="6 7">
    <name type="scientific">Ancylobacter radicis</name>
    <dbReference type="NCBI Taxonomy" id="2836179"/>
    <lineage>
        <taxon>Bacteria</taxon>
        <taxon>Pseudomonadati</taxon>
        <taxon>Pseudomonadota</taxon>
        <taxon>Alphaproteobacteria</taxon>
        <taxon>Hyphomicrobiales</taxon>
        <taxon>Xanthobacteraceae</taxon>
        <taxon>Ancylobacter</taxon>
    </lineage>
</organism>
<evidence type="ECO:0000313" key="7">
    <source>
        <dbReference type="Proteomes" id="UP001166585"/>
    </source>
</evidence>
<dbReference type="InterPro" id="IPR000887">
    <property type="entry name" value="Aldlse_KDPG_KHG"/>
</dbReference>
<comment type="similarity">
    <text evidence="2">Belongs to the KHG/KDPG aldolase family.</text>
</comment>
<reference evidence="6" key="1">
    <citation type="submission" date="2021-05" db="EMBL/GenBank/DDBJ databases">
        <authorList>
            <person name="Sun Q."/>
            <person name="Inoue M."/>
        </authorList>
    </citation>
    <scope>NUCLEOTIDE SEQUENCE</scope>
    <source>
        <strain evidence="6">VKM B-3255</strain>
    </source>
</reference>
<accession>A0ABS5R8J0</accession>
<dbReference type="Pfam" id="PF01081">
    <property type="entry name" value="Aldolase"/>
    <property type="match status" value="1"/>
</dbReference>
<sequence length="224" mass="22911">MNSSSTPRIAWPRMRRSLVAILRGLKPEETEAIVGALIEEGLEAIEIPLNSPDPFRSIEAAAKLAPAGVLIGAGTVLETADVDRLHDTGGRLMVSPNVDPAVIARAASHGMVTMPGVLTPTEALAAVKAGASGLKFFPANHLGPSIIQAIAVILPPGTVIGAVGGVGEREFAAYAAAGIRTFGLGSSLYRPGATADEVRAKARAVIAAYDAAFPASQETSRADG</sequence>
<protein>
    <submittedName>
        <fullName evidence="6">2-dehydro-3-deoxy-6-phosphogalactonate aldolase</fullName>
    </submittedName>
</protein>
<dbReference type="PANTHER" id="PTHR30246:SF1">
    <property type="entry name" value="2-DEHYDRO-3-DEOXY-6-PHOSPHOGALACTONATE ALDOLASE-RELATED"/>
    <property type="match status" value="1"/>
</dbReference>
<proteinExistence type="inferred from homology"/>
<evidence type="ECO:0000313" key="6">
    <source>
        <dbReference type="EMBL" id="MBS9477149.1"/>
    </source>
</evidence>
<dbReference type="SUPFAM" id="SSF51569">
    <property type="entry name" value="Aldolase"/>
    <property type="match status" value="1"/>
</dbReference>
<evidence type="ECO:0000256" key="5">
    <source>
        <dbReference type="ARBA" id="ARBA00023277"/>
    </source>
</evidence>
<keyword evidence="4" id="KW-0456">Lyase</keyword>
<dbReference type="EMBL" id="JAHCQH010000015">
    <property type="protein sequence ID" value="MBS9477149.1"/>
    <property type="molecule type" value="Genomic_DNA"/>
</dbReference>
<dbReference type="Proteomes" id="UP001166585">
    <property type="component" value="Unassembled WGS sequence"/>
</dbReference>
<dbReference type="Gene3D" id="3.20.20.70">
    <property type="entry name" value="Aldolase class I"/>
    <property type="match status" value="1"/>
</dbReference>
<keyword evidence="7" id="KW-1185">Reference proteome</keyword>
<comment type="subunit">
    <text evidence="3">Homotrimer.</text>
</comment>
<dbReference type="InterPro" id="IPR031338">
    <property type="entry name" value="KDPG/KHG_AS_2"/>
</dbReference>
<comment type="pathway">
    <text evidence="1">Carbohydrate acid metabolism.</text>
</comment>
<dbReference type="InterPro" id="IPR013785">
    <property type="entry name" value="Aldolase_TIM"/>
</dbReference>
<gene>
    <name evidence="6" type="ORF">KIP89_08525</name>
</gene>
<evidence type="ECO:0000256" key="4">
    <source>
        <dbReference type="ARBA" id="ARBA00023239"/>
    </source>
</evidence>
<keyword evidence="5" id="KW-0119">Carbohydrate metabolism</keyword>
<dbReference type="PANTHER" id="PTHR30246">
    <property type="entry name" value="2-KETO-3-DEOXY-6-PHOSPHOGLUCONATE ALDOLASE"/>
    <property type="match status" value="1"/>
</dbReference>
<dbReference type="RefSeq" id="WP_213754949.1">
    <property type="nucleotide sequence ID" value="NZ_JAHCQH010000015.1"/>
</dbReference>
<dbReference type="CDD" id="cd00452">
    <property type="entry name" value="KDPG_aldolase"/>
    <property type="match status" value="1"/>
</dbReference>
<dbReference type="PROSITE" id="PS00160">
    <property type="entry name" value="ALDOLASE_KDPG_KHG_2"/>
    <property type="match status" value="1"/>
</dbReference>
<evidence type="ECO:0000256" key="1">
    <source>
        <dbReference type="ARBA" id="ARBA00004761"/>
    </source>
</evidence>
<evidence type="ECO:0000256" key="3">
    <source>
        <dbReference type="ARBA" id="ARBA00011233"/>
    </source>
</evidence>
<comment type="caution">
    <text evidence="6">The sequence shown here is derived from an EMBL/GenBank/DDBJ whole genome shotgun (WGS) entry which is preliminary data.</text>
</comment>
<dbReference type="NCBIfam" id="NF006600">
    <property type="entry name" value="PRK09140.1"/>
    <property type="match status" value="1"/>
</dbReference>
<evidence type="ECO:0000256" key="2">
    <source>
        <dbReference type="ARBA" id="ARBA00006906"/>
    </source>
</evidence>
<name>A0ABS5R8J0_9HYPH</name>